<comment type="caution">
    <text evidence="3">The sequence shown here is derived from an EMBL/GenBank/DDBJ whole genome shotgun (WGS) entry which is preliminary data.</text>
</comment>
<name>A0A1G2NZH8_9BACT</name>
<proteinExistence type="predicted"/>
<sequence>MFDFHLLLTLYPVWLPIFLVAIFWNLWVNYVRSKFFLSEKTVLLEFKIPRDIFKTPLAMEVFLDALYDTGGERTFIDRYWMGKTRPWFSLEIASLEGKVKFFIWTRASWKNFIESQLYAQYPGIEVVEVPDYAKTVVFDKEKHNAWGCDFILTEPDPYPIKTYVDYNLDNAQLEEESKTDPITNVIEFLGTMGKNEQMWIQIIIRAHKKEKRATGGLWRKKSDWKDEAEIEIKKITSHAKDAEKDGFNEQRLTSGEKDRIKALERSIGKTPFDCGIRAIYLADRAAYRKTNEPGLRNSLKQFSSPDLNSLVPNGKVWLPKYDYPWQDYQDRRHNRDKRRLVEAYKRRSFFYPPYQSSKPFILNSEELATIFHFPGKVSEAPTFDRLAAKKAEPPANLPI</sequence>
<keyword evidence="1" id="KW-0472">Membrane</keyword>
<reference evidence="3 4" key="1">
    <citation type="journal article" date="2016" name="Nat. Commun.">
        <title>Thousands of microbial genomes shed light on interconnected biogeochemical processes in an aquifer system.</title>
        <authorList>
            <person name="Anantharaman K."/>
            <person name="Brown C.T."/>
            <person name="Hug L.A."/>
            <person name="Sharon I."/>
            <person name="Castelle C.J."/>
            <person name="Probst A.J."/>
            <person name="Thomas B.C."/>
            <person name="Singh A."/>
            <person name="Wilkins M.J."/>
            <person name="Karaoz U."/>
            <person name="Brodie E.L."/>
            <person name="Williams K.H."/>
            <person name="Hubbard S.S."/>
            <person name="Banfield J.F."/>
        </authorList>
    </citation>
    <scope>NUCLEOTIDE SEQUENCE [LARGE SCALE GENOMIC DNA]</scope>
</reference>
<organism evidence="3 4">
    <name type="scientific">Candidatus Taylorbacteria bacterium RIFCSPLOWO2_12_FULL_43_20</name>
    <dbReference type="NCBI Taxonomy" id="1802332"/>
    <lineage>
        <taxon>Bacteria</taxon>
        <taxon>Candidatus Tayloriibacteriota</taxon>
    </lineage>
</organism>
<evidence type="ECO:0000256" key="1">
    <source>
        <dbReference type="SAM" id="Phobius"/>
    </source>
</evidence>
<accession>A0A1G2NZH8</accession>
<keyword evidence="1" id="KW-1133">Transmembrane helix</keyword>
<gene>
    <name evidence="3" type="ORF">A3G52_00925</name>
</gene>
<feature type="transmembrane region" description="Helical" evidence="1">
    <location>
        <begin position="6"/>
        <end position="28"/>
    </location>
</feature>
<evidence type="ECO:0000259" key="2">
    <source>
        <dbReference type="Pfam" id="PF26449"/>
    </source>
</evidence>
<evidence type="ECO:0000313" key="4">
    <source>
        <dbReference type="Proteomes" id="UP000177269"/>
    </source>
</evidence>
<dbReference type="Proteomes" id="UP000177269">
    <property type="component" value="Unassembled WGS sequence"/>
</dbReference>
<dbReference type="EMBL" id="MHSK01000032">
    <property type="protein sequence ID" value="OHA41497.1"/>
    <property type="molecule type" value="Genomic_DNA"/>
</dbReference>
<evidence type="ECO:0000313" key="3">
    <source>
        <dbReference type="EMBL" id="OHA41497.1"/>
    </source>
</evidence>
<keyword evidence="1" id="KW-0812">Transmembrane</keyword>
<protein>
    <recommendedName>
        <fullName evidence="2">DUF8128 domain-containing protein</fullName>
    </recommendedName>
</protein>
<feature type="domain" description="DUF8128" evidence="2">
    <location>
        <begin position="83"/>
        <end position="380"/>
    </location>
</feature>
<dbReference type="Pfam" id="PF26449">
    <property type="entry name" value="DUF8128"/>
    <property type="match status" value="1"/>
</dbReference>
<dbReference type="InterPro" id="IPR058441">
    <property type="entry name" value="DUF8128"/>
</dbReference>
<dbReference type="AlphaFoldDB" id="A0A1G2NZH8"/>